<dbReference type="HOGENOM" id="CLU_1250285_0_0_1"/>
<evidence type="ECO:0000256" key="1">
    <source>
        <dbReference type="SAM" id="MobiDB-lite"/>
    </source>
</evidence>
<reference evidence="2" key="3">
    <citation type="submission" date="2025-09" db="UniProtKB">
        <authorList>
            <consortium name="Ensembl"/>
        </authorList>
    </citation>
    <scope>IDENTIFICATION</scope>
</reference>
<dbReference type="AlphaFoldDB" id="H2Z6J3"/>
<dbReference type="InterPro" id="IPR050938">
    <property type="entry name" value="Collagen_Structural_Proteins"/>
</dbReference>
<accession>H2Z6J3</accession>
<dbReference type="Pfam" id="PF01391">
    <property type="entry name" value="Collagen"/>
    <property type="match status" value="2"/>
</dbReference>
<feature type="compositionally biased region" description="Basic residues" evidence="1">
    <location>
        <begin position="88"/>
        <end position="102"/>
    </location>
</feature>
<name>H2Z6J3_CIOSA</name>
<evidence type="ECO:0000313" key="2">
    <source>
        <dbReference type="Ensembl" id="ENSCSAVP00000013205.1"/>
    </source>
</evidence>
<dbReference type="OMA" id="CSHEISF"/>
<protein>
    <recommendedName>
        <fullName evidence="4">Collagen IV NC1 domain-containing protein</fullName>
    </recommendedName>
</protein>
<dbReference type="eggNOG" id="KOG3544">
    <property type="taxonomic scope" value="Eukaryota"/>
</dbReference>
<keyword evidence="3" id="KW-1185">Reference proteome</keyword>
<proteinExistence type="predicted"/>
<reference evidence="2" key="2">
    <citation type="submission" date="2025-08" db="UniProtKB">
        <authorList>
            <consortium name="Ensembl"/>
        </authorList>
    </citation>
    <scope>IDENTIFICATION</scope>
</reference>
<organism evidence="2 3">
    <name type="scientific">Ciona savignyi</name>
    <name type="common">Pacific transparent sea squirt</name>
    <dbReference type="NCBI Taxonomy" id="51511"/>
    <lineage>
        <taxon>Eukaryota</taxon>
        <taxon>Metazoa</taxon>
        <taxon>Chordata</taxon>
        <taxon>Tunicata</taxon>
        <taxon>Ascidiacea</taxon>
        <taxon>Phlebobranchia</taxon>
        <taxon>Cionidae</taxon>
        <taxon>Ciona</taxon>
    </lineage>
</organism>
<dbReference type="PANTHER" id="PTHR37456">
    <property type="entry name" value="SI:CH211-266K2.1"/>
    <property type="match status" value="1"/>
</dbReference>
<dbReference type="GeneTree" id="ENSGT01010000223369"/>
<evidence type="ECO:0000313" key="3">
    <source>
        <dbReference type="Proteomes" id="UP000007875"/>
    </source>
</evidence>
<dbReference type="Ensembl" id="ENSCSAVT00000013354.1">
    <property type="protein sequence ID" value="ENSCSAVP00000013205.1"/>
    <property type="gene ID" value="ENSCSAVG00000007754.1"/>
</dbReference>
<feature type="region of interest" description="Disordered" evidence="1">
    <location>
        <begin position="16"/>
        <end position="166"/>
    </location>
</feature>
<sequence>MLNPIRQQCQRCIPRVLEGKAGPPGQDGDKGLPGLPGENGLQGARGAPGFPGPQGESGIRGPRGDTGDKGNRGHAIPGAQGTAGLPGRRGKPGKVVRGKNGRKGVQGIEGPRGHLGQPGIQGNRGQCEPTDCGALPQYPQSPYEYTDNKGPPSHNGGAANRPPDEEIGVFPTLPGASGPNERLPNLPNVIPAVLEQLKGPLNVHVVNLEQFAHSHESDDLN</sequence>
<dbReference type="InParanoid" id="H2Z6J3"/>
<dbReference type="STRING" id="51511.ENSCSAVP00000013205"/>
<dbReference type="Proteomes" id="UP000007875">
    <property type="component" value="Unassembled WGS sequence"/>
</dbReference>
<evidence type="ECO:0008006" key="4">
    <source>
        <dbReference type="Google" id="ProtNLM"/>
    </source>
</evidence>
<feature type="compositionally biased region" description="Basic and acidic residues" evidence="1">
    <location>
        <begin position="62"/>
        <end position="71"/>
    </location>
</feature>
<reference evidence="3" key="1">
    <citation type="submission" date="2003-08" db="EMBL/GenBank/DDBJ databases">
        <authorList>
            <person name="Birren B."/>
            <person name="Nusbaum C."/>
            <person name="Abebe A."/>
            <person name="Abouelleil A."/>
            <person name="Adekoya E."/>
            <person name="Ait-zahra M."/>
            <person name="Allen N."/>
            <person name="Allen T."/>
            <person name="An P."/>
            <person name="Anderson M."/>
            <person name="Anderson S."/>
            <person name="Arachchi H."/>
            <person name="Armbruster J."/>
            <person name="Bachantsang P."/>
            <person name="Baldwin J."/>
            <person name="Barry A."/>
            <person name="Bayul T."/>
            <person name="Blitshsteyn B."/>
            <person name="Bloom T."/>
            <person name="Blye J."/>
            <person name="Boguslavskiy L."/>
            <person name="Borowsky M."/>
            <person name="Boukhgalter B."/>
            <person name="Brunache A."/>
            <person name="Butler J."/>
            <person name="Calixte N."/>
            <person name="Calvo S."/>
            <person name="Camarata J."/>
            <person name="Campo K."/>
            <person name="Chang J."/>
            <person name="Cheshatsang Y."/>
            <person name="Citroen M."/>
            <person name="Collymore A."/>
            <person name="Considine T."/>
            <person name="Cook A."/>
            <person name="Cooke P."/>
            <person name="Corum B."/>
            <person name="Cuomo C."/>
            <person name="David R."/>
            <person name="Dawoe T."/>
            <person name="Degray S."/>
            <person name="Dodge S."/>
            <person name="Dooley K."/>
            <person name="Dorje P."/>
            <person name="Dorjee K."/>
            <person name="Dorris L."/>
            <person name="Duffey N."/>
            <person name="Dupes A."/>
            <person name="Elkins T."/>
            <person name="Engels R."/>
            <person name="Erickson J."/>
            <person name="Farina A."/>
            <person name="Faro S."/>
            <person name="Ferreira P."/>
            <person name="Fischer H."/>
            <person name="Fitzgerald M."/>
            <person name="Foley K."/>
            <person name="Gage D."/>
            <person name="Galagan J."/>
            <person name="Gearin G."/>
            <person name="Gnerre S."/>
            <person name="Gnirke A."/>
            <person name="Goyette A."/>
            <person name="Graham J."/>
            <person name="Grandbois E."/>
            <person name="Gyaltsen K."/>
            <person name="Hafez N."/>
            <person name="Hagopian D."/>
            <person name="Hagos B."/>
            <person name="Hall J."/>
            <person name="Hatcher B."/>
            <person name="Heller A."/>
            <person name="Higgins H."/>
            <person name="Honan T."/>
            <person name="Horn A."/>
            <person name="Houde N."/>
            <person name="Hughes L."/>
            <person name="Hulme W."/>
            <person name="Husby E."/>
            <person name="Iliev I."/>
            <person name="Jaffe D."/>
            <person name="Jones C."/>
            <person name="Kamal M."/>
            <person name="Kamat A."/>
            <person name="Kamvysselis M."/>
            <person name="Karlsson E."/>
            <person name="Kells C."/>
            <person name="Kieu A."/>
            <person name="Kisner P."/>
            <person name="Kodira C."/>
            <person name="Kulbokas E."/>
            <person name="Labutti K."/>
            <person name="Lama D."/>
            <person name="Landers T."/>
            <person name="Leger J."/>
            <person name="Levine S."/>
            <person name="Lewis D."/>
            <person name="Lewis T."/>
            <person name="Lindblad-toh K."/>
            <person name="Liu X."/>
            <person name="Lokyitsang T."/>
            <person name="Lokyitsang Y."/>
            <person name="Lucien O."/>
            <person name="Lui A."/>
            <person name="Ma L.J."/>
            <person name="Mabbitt R."/>
            <person name="Macdonald J."/>
            <person name="Maclean C."/>
            <person name="Major J."/>
            <person name="Manning J."/>
            <person name="Marabella R."/>
            <person name="Maru K."/>
            <person name="Matthews C."/>
            <person name="Mauceli E."/>
            <person name="Mccarthy M."/>
            <person name="Mcdonough S."/>
            <person name="Mcghee T."/>
            <person name="Meldrim J."/>
            <person name="Meneus L."/>
            <person name="Mesirov J."/>
            <person name="Mihalev A."/>
            <person name="Mihova T."/>
            <person name="Mikkelsen T."/>
            <person name="Mlenga V."/>
            <person name="Moru K."/>
            <person name="Mozes J."/>
            <person name="Mulrain L."/>
            <person name="Munson G."/>
            <person name="Naylor J."/>
            <person name="Newes C."/>
            <person name="Nguyen C."/>
            <person name="Nguyen N."/>
            <person name="Nguyen T."/>
            <person name="Nicol R."/>
            <person name="Nielsen C."/>
            <person name="Nizzari M."/>
            <person name="Norbu C."/>
            <person name="Norbu N."/>
            <person name="O'donnell P."/>
            <person name="Okoawo O."/>
            <person name="O'leary S."/>
            <person name="Omotosho B."/>
            <person name="O'neill K."/>
            <person name="Osman S."/>
            <person name="Parker S."/>
            <person name="Perrin D."/>
            <person name="Phunkhang P."/>
            <person name="Piqani B."/>
            <person name="Purcell S."/>
            <person name="Rachupka T."/>
            <person name="Ramasamy U."/>
            <person name="Rameau R."/>
            <person name="Ray V."/>
            <person name="Raymond C."/>
            <person name="Retta R."/>
            <person name="Richardson S."/>
            <person name="Rise C."/>
            <person name="Rodriguez J."/>
            <person name="Rogers J."/>
            <person name="Rogov P."/>
            <person name="Rutman M."/>
            <person name="Schupbach R."/>
            <person name="Seaman C."/>
            <person name="Settipalli S."/>
            <person name="Sharpe T."/>
            <person name="Sheridan J."/>
            <person name="Sherpa N."/>
            <person name="Shi J."/>
            <person name="Smirnov S."/>
            <person name="Smith C."/>
            <person name="Sougnez C."/>
            <person name="Spencer B."/>
            <person name="Stalker J."/>
            <person name="Stange-thomann N."/>
            <person name="Stavropoulos S."/>
            <person name="Stetson K."/>
            <person name="Stone C."/>
            <person name="Stone S."/>
            <person name="Stubbs M."/>
            <person name="Talamas J."/>
            <person name="Tchuinga P."/>
            <person name="Tenzing P."/>
            <person name="Tesfaye S."/>
            <person name="Theodore J."/>
            <person name="Thoulutsang Y."/>
            <person name="Topham K."/>
            <person name="Towey S."/>
            <person name="Tsamla T."/>
            <person name="Tsomo N."/>
            <person name="Vallee D."/>
            <person name="Vassiliev H."/>
            <person name="Venkataraman V."/>
            <person name="Vinson J."/>
            <person name="Vo A."/>
            <person name="Wade C."/>
            <person name="Wang S."/>
            <person name="Wangchuk T."/>
            <person name="Wangdi T."/>
            <person name="Whittaker C."/>
            <person name="Wilkinson J."/>
            <person name="Wu Y."/>
            <person name="Wyman D."/>
            <person name="Yadav S."/>
            <person name="Yang S."/>
            <person name="Yang X."/>
            <person name="Yeager S."/>
            <person name="Yee E."/>
            <person name="Young G."/>
            <person name="Zainoun J."/>
            <person name="Zembeck L."/>
            <person name="Zimmer A."/>
            <person name="Zody M."/>
            <person name="Lander E."/>
        </authorList>
    </citation>
    <scope>NUCLEOTIDE SEQUENCE [LARGE SCALE GENOMIC DNA]</scope>
</reference>
<dbReference type="PANTHER" id="PTHR37456:SF6">
    <property type="entry name" value="COLLAGEN ALPHA-1(XXIII) CHAIN-LIKE ISOFORM X2"/>
    <property type="match status" value="1"/>
</dbReference>
<dbReference type="InterPro" id="IPR008160">
    <property type="entry name" value="Collagen"/>
</dbReference>